<gene>
    <name evidence="1" type="ORF">C0029_03130</name>
</gene>
<dbReference type="EMBL" id="PKUR01000001">
    <property type="protein sequence ID" value="PLW87590.1"/>
    <property type="molecule type" value="Genomic_DNA"/>
</dbReference>
<comment type="caution">
    <text evidence="1">The sequence shown here is derived from an EMBL/GenBank/DDBJ whole genome shotgun (WGS) entry which is preliminary data.</text>
</comment>
<dbReference type="RefSeq" id="WP_084200362.1">
    <property type="nucleotide sequence ID" value="NZ_BMYL01000001.1"/>
</dbReference>
<reference evidence="1 2" key="1">
    <citation type="submission" date="2018-01" db="EMBL/GenBank/DDBJ databases">
        <title>The draft genome sequence of Halioglobus japonicus S1-36.</title>
        <authorList>
            <person name="Du Z.-J."/>
            <person name="Shi M.-J."/>
        </authorList>
    </citation>
    <scope>NUCLEOTIDE SEQUENCE [LARGE SCALE GENOMIC DNA]</scope>
    <source>
        <strain evidence="1 2">S1-36</strain>
    </source>
</reference>
<name>A0AAP8MH19_9GAMM</name>
<keyword evidence="2" id="KW-1185">Reference proteome</keyword>
<organism evidence="1 2">
    <name type="scientific">Halioglobus japonicus</name>
    <dbReference type="NCBI Taxonomy" id="930805"/>
    <lineage>
        <taxon>Bacteria</taxon>
        <taxon>Pseudomonadati</taxon>
        <taxon>Pseudomonadota</taxon>
        <taxon>Gammaproteobacteria</taxon>
        <taxon>Cellvibrionales</taxon>
        <taxon>Halieaceae</taxon>
        <taxon>Halioglobus</taxon>
    </lineage>
</organism>
<sequence>MTSLESPQRIAEQNLSLAQRHLDQGDTATAMKYAYRADEAAAKTDDWDLRRAVIQFLLNESGEGLGLVHLREDGSQEPLV</sequence>
<protein>
    <submittedName>
        <fullName evidence="1">Uncharacterized protein</fullName>
    </submittedName>
</protein>
<evidence type="ECO:0000313" key="2">
    <source>
        <dbReference type="Proteomes" id="UP000235162"/>
    </source>
</evidence>
<dbReference type="KEGG" id="hja:BST95_15055"/>
<dbReference type="Proteomes" id="UP000235162">
    <property type="component" value="Unassembled WGS sequence"/>
</dbReference>
<accession>A0AAP8MH19</accession>
<evidence type="ECO:0000313" key="1">
    <source>
        <dbReference type="EMBL" id="PLW87590.1"/>
    </source>
</evidence>
<dbReference type="AlphaFoldDB" id="A0AAP8MH19"/>
<proteinExistence type="predicted"/>